<dbReference type="AlphaFoldDB" id="A0A1E8GNC1"/>
<name>A0A1E8GNC1_9LACT</name>
<dbReference type="InterPro" id="IPR002560">
    <property type="entry name" value="Transposase_DDE"/>
</dbReference>
<dbReference type="EMBL" id="MKIR01000007">
    <property type="protein sequence ID" value="OFI49732.1"/>
    <property type="molecule type" value="Genomic_DNA"/>
</dbReference>
<dbReference type="OrthoDB" id="6197054at2"/>
<dbReference type="InterPro" id="IPR047951">
    <property type="entry name" value="Transpos_ISL3"/>
</dbReference>
<evidence type="ECO:0000313" key="2">
    <source>
        <dbReference type="EMBL" id="OFI49732.1"/>
    </source>
</evidence>
<dbReference type="PANTHER" id="PTHR33498:SF1">
    <property type="entry name" value="TRANSPOSASE FOR INSERTION SEQUENCE ELEMENT IS1557"/>
    <property type="match status" value="1"/>
</dbReference>
<dbReference type="RefSeq" id="WP_070791810.1">
    <property type="nucleotide sequence ID" value="NZ_MKIR01000007.1"/>
</dbReference>
<keyword evidence="3" id="KW-1185">Reference proteome</keyword>
<organism evidence="2 3">
    <name type="scientific">Floricoccus tropicus</name>
    <dbReference type="NCBI Taxonomy" id="1859473"/>
    <lineage>
        <taxon>Bacteria</taxon>
        <taxon>Bacillati</taxon>
        <taxon>Bacillota</taxon>
        <taxon>Bacilli</taxon>
        <taxon>Lactobacillales</taxon>
        <taxon>Streptococcaceae</taxon>
        <taxon>Floricoccus</taxon>
    </lineage>
</organism>
<accession>A0A1E8GNC1</accession>
<proteinExistence type="predicted"/>
<dbReference type="Pfam" id="PF01610">
    <property type="entry name" value="DDE_Tnp_ISL3"/>
    <property type="match status" value="1"/>
</dbReference>
<reference evidence="3" key="1">
    <citation type="submission" date="2016-09" db="EMBL/GenBank/DDBJ databases">
        <title>Draft genome sequence of a novel species of the family Streptococcaceae isolated from flowers.</title>
        <authorList>
            <person name="Chuah L.-O."/>
            <person name="Yap K.-P."/>
            <person name="Thong K.L."/>
            <person name="Liong M.T."/>
            <person name="Ahmad R."/>
            <person name="Rusul G."/>
        </authorList>
    </citation>
    <scope>NUCLEOTIDE SEQUENCE [LARGE SCALE GENOMIC DNA]</scope>
    <source>
        <strain evidence="3">DF1</strain>
    </source>
</reference>
<dbReference type="NCBIfam" id="NF033550">
    <property type="entry name" value="transpos_ISL3"/>
    <property type="match status" value="1"/>
</dbReference>
<evidence type="ECO:0000259" key="1">
    <source>
        <dbReference type="Pfam" id="PF01610"/>
    </source>
</evidence>
<gene>
    <name evidence="2" type="ORF">BG261_10865</name>
</gene>
<dbReference type="Proteomes" id="UP000178622">
    <property type="component" value="Unassembled WGS sequence"/>
</dbReference>
<feature type="domain" description="Transposase IS204/IS1001/IS1096/IS1165 DDE" evidence="1">
    <location>
        <begin position="164"/>
        <end position="416"/>
    </location>
</feature>
<comment type="caution">
    <text evidence="2">The sequence shown here is derived from an EMBL/GenBank/DDBJ whole genome shotgun (WGS) entry which is preliminary data.</text>
</comment>
<evidence type="ECO:0000313" key="3">
    <source>
        <dbReference type="Proteomes" id="UP000178622"/>
    </source>
</evidence>
<protein>
    <recommendedName>
        <fullName evidence="1">Transposase IS204/IS1001/IS1096/IS1165 DDE domain-containing protein</fullName>
    </recommendedName>
</protein>
<dbReference type="PANTHER" id="PTHR33498">
    <property type="entry name" value="TRANSPOSASE FOR INSERTION SEQUENCE ELEMENT IS1557"/>
    <property type="match status" value="1"/>
</dbReference>
<sequence>MLNNDSIRNLLRIEDQKITFTGEIINESIKNINCTIVLASLSRLPQRCKCKADKRSWIKHGYFTSDILLTPAFKYRTYLRLKKCRYKCKRCGATKTSKTNIVMKNCHVSQDVKHSIAIDLKDKKSIKDIAKDNLVSTSTVYRVFKSYYKLARNTFSNLPQVIHFDEFKATKDCKSSMAFIYMDGVKGNIIDILNSRKAEDIKKHFFNYSYKQRAKVKYIVMDMYAPYKYLIKKIFPNASIVIDRFHIVQHINRALNQIRITEMKRFNNSNPEDKKIYRLFKRYWKMILKDSELINYSNYKHFIGVKGLTTESHILDTIFSNSPKLHKHYKIYQDILGAIKRRDIDLWKMIISEQRNDIDSRFKTVIKTFRRFNNDIQNAIMLPYSNGRLEAMNNNIKVIKRISYGYSNFDNFKRRIMIVQGNLTL</sequence>